<evidence type="ECO:0000313" key="5">
    <source>
        <dbReference type="EMBL" id="EEQ95687.1"/>
    </source>
</evidence>
<evidence type="ECO:0000259" key="4">
    <source>
        <dbReference type="PROSITE" id="PS51186"/>
    </source>
</evidence>
<comment type="caution">
    <text evidence="5">The sequence shown here is derived from an EMBL/GenBank/DDBJ whole genome shotgun (WGS) entry which is preliminary data.</text>
</comment>
<protein>
    <submittedName>
        <fullName evidence="5">GCN5-related N-acetyltransferase</fullName>
    </submittedName>
</protein>
<accession>C4WHN5</accession>
<comment type="similarity">
    <text evidence="3">Belongs to the acetyltransferase family. RimJ subfamily.</text>
</comment>
<dbReference type="RefSeq" id="WP_006466756.1">
    <property type="nucleotide sequence ID" value="NZ_ACQA01000001.1"/>
</dbReference>
<evidence type="ECO:0000256" key="1">
    <source>
        <dbReference type="ARBA" id="ARBA00022679"/>
    </source>
</evidence>
<name>C4WHN5_9HYPH</name>
<evidence type="ECO:0000256" key="2">
    <source>
        <dbReference type="ARBA" id="ARBA00023315"/>
    </source>
</evidence>
<organism evidence="5 6">
    <name type="scientific">Brucella intermedia LMG 3301</name>
    <dbReference type="NCBI Taxonomy" id="641118"/>
    <lineage>
        <taxon>Bacteria</taxon>
        <taxon>Pseudomonadati</taxon>
        <taxon>Pseudomonadota</taxon>
        <taxon>Alphaproteobacteria</taxon>
        <taxon>Hyphomicrobiales</taxon>
        <taxon>Brucellaceae</taxon>
        <taxon>Brucella/Ochrobactrum group</taxon>
        <taxon>Brucella</taxon>
    </lineage>
</organism>
<dbReference type="CDD" id="cd04301">
    <property type="entry name" value="NAT_SF"/>
    <property type="match status" value="1"/>
</dbReference>
<dbReference type="Pfam" id="PF00583">
    <property type="entry name" value="Acetyltransf_1"/>
    <property type="match status" value="1"/>
</dbReference>
<dbReference type="InterPro" id="IPR051531">
    <property type="entry name" value="N-acetyltransferase"/>
</dbReference>
<dbReference type="PANTHER" id="PTHR43792:SF8">
    <property type="entry name" value="[RIBOSOMAL PROTEIN US5]-ALANINE N-ACETYLTRANSFERASE"/>
    <property type="match status" value="1"/>
</dbReference>
<gene>
    <name evidence="5" type="ORF">OINT_1001077</name>
</gene>
<dbReference type="EMBL" id="ACQA01000001">
    <property type="protein sequence ID" value="EEQ95687.1"/>
    <property type="molecule type" value="Genomic_DNA"/>
</dbReference>
<dbReference type="Gene3D" id="3.40.630.30">
    <property type="match status" value="1"/>
</dbReference>
<dbReference type="GO" id="GO:0016747">
    <property type="term" value="F:acyltransferase activity, transferring groups other than amino-acyl groups"/>
    <property type="evidence" value="ECO:0007669"/>
    <property type="project" value="InterPro"/>
</dbReference>
<dbReference type="InterPro" id="IPR016181">
    <property type="entry name" value="Acyl_CoA_acyltransferase"/>
</dbReference>
<dbReference type="PANTHER" id="PTHR43792">
    <property type="entry name" value="GNAT FAMILY, PUTATIVE (AFU_ORTHOLOGUE AFUA_3G00765)-RELATED-RELATED"/>
    <property type="match status" value="1"/>
</dbReference>
<dbReference type="Proteomes" id="UP000004386">
    <property type="component" value="Unassembled WGS sequence"/>
</dbReference>
<keyword evidence="2" id="KW-0012">Acyltransferase</keyword>
<reference evidence="5 6" key="1">
    <citation type="submission" date="2009-05" db="EMBL/GenBank/DDBJ databases">
        <authorList>
            <person name="Setubal J.C."/>
            <person name="Boyle S."/>
            <person name="Crasta O.R."/>
            <person name="Gillespie J.J."/>
            <person name="Kenyon R.W."/>
            <person name="Lu J."/>
            <person name="Mane S."/>
            <person name="Nagrani S."/>
            <person name="Shallom J.M."/>
            <person name="Shallom S."/>
            <person name="Shukla M."/>
            <person name="Snyder E.E."/>
            <person name="Sobral B.W."/>
            <person name="Wattam A.R."/>
            <person name="Will R."/>
            <person name="Williams K."/>
            <person name="Yoo H."/>
            <person name="Munk C."/>
            <person name="Tapia R."/>
            <person name="Green L."/>
            <person name="Rogers Y."/>
            <person name="Detter J.C."/>
            <person name="Bruce D."/>
            <person name="Brettin T.S."/>
            <person name="Tsolis R."/>
        </authorList>
    </citation>
    <scope>NUCLEOTIDE SEQUENCE [LARGE SCALE GENOMIC DNA]</scope>
    <source>
        <strain evidence="5 6">LMG 3301</strain>
    </source>
</reference>
<dbReference type="PROSITE" id="PS51186">
    <property type="entry name" value="GNAT"/>
    <property type="match status" value="1"/>
</dbReference>
<dbReference type="InterPro" id="IPR000182">
    <property type="entry name" value="GNAT_dom"/>
</dbReference>
<evidence type="ECO:0000256" key="3">
    <source>
        <dbReference type="ARBA" id="ARBA00038502"/>
    </source>
</evidence>
<dbReference type="HOGENOM" id="CLU_013985_19_8_5"/>
<dbReference type="AlphaFoldDB" id="C4WHN5"/>
<dbReference type="SUPFAM" id="SSF55729">
    <property type="entry name" value="Acyl-CoA N-acyltransferases (Nat)"/>
    <property type="match status" value="1"/>
</dbReference>
<proteinExistence type="inferred from homology"/>
<dbReference type="GeneID" id="57307064"/>
<evidence type="ECO:0000313" key="6">
    <source>
        <dbReference type="Proteomes" id="UP000004386"/>
    </source>
</evidence>
<keyword evidence="1 5" id="KW-0808">Transferase</keyword>
<sequence length="165" mass="18357">MRPENLVIRAVEAADAEGLTHLQNMPGFRFGTLRTPFQRLETTRKWLEALGPEATILVATINEEIVGNAGLLRHAGRRGHSAAIIMGIHDDHVGKGIGTAFMAELIDIADNWLDLKRLELTVYVDNAPAIRLYEKFGFVSEGIRRKDAFRAGEFVDSLAMARLNF</sequence>
<feature type="domain" description="N-acetyltransferase" evidence="4">
    <location>
        <begin position="6"/>
        <end position="161"/>
    </location>
</feature>